<sequence>MKWVKEYPEKNRCITVNLYHDGVFTVSPFEYAFGYEKQITDIHFEGTPLKFGIKIIKTDSDVDEFVSFGYRNKWQDNLYVEHSGYDALDIRDQEETMADDGNESSDAYFSSDEEDLSNVDFHREVDDNVIVQNVTTNDQFLNKLCLDSAHFLSVVDEPMFANDEKLVEDSENIDPKFNVKSGVTDVEAGRCAGYDSMKKKTELGENESLNVNKVNTRSRSKIDEGTSKSPKTLVKAITSGEGCSESPNLANSNTKDDRINQFVVLGSLVTYRWIAHHYDKQLIAYPFIPTLKMKTDIKEKFLINVSLGQCKRAKQRALFDYEGGLKEHYGRLWEYRQVILDLNPGSTCRLDDEETESGHYYFRRIYVCFKGVKEGWLVCCRKVIGLDGCFLKHTCRGELLVAMGRDENNQMYPIA</sequence>
<dbReference type="PANTHER" id="PTHR31973">
    <property type="entry name" value="POLYPROTEIN, PUTATIVE-RELATED"/>
    <property type="match status" value="1"/>
</dbReference>
<proteinExistence type="predicted"/>
<dbReference type="PANTHER" id="PTHR31973:SF189">
    <property type="entry name" value="TRANSPOSASE, MUDR, PLANT, MULE TRANSPOSASE DOMAIN PROTEIN-RELATED"/>
    <property type="match status" value="1"/>
</dbReference>
<comment type="caution">
    <text evidence="1">The sequence shown here is derived from an EMBL/GenBank/DDBJ whole genome shotgun (WGS) entry which is preliminary data.</text>
</comment>
<evidence type="ECO:0000313" key="1">
    <source>
        <dbReference type="EMBL" id="GEY54989.1"/>
    </source>
</evidence>
<reference evidence="1" key="1">
    <citation type="journal article" date="2019" name="Sci. Rep.">
        <title>Draft genome of Tanacetum cinerariifolium, the natural source of mosquito coil.</title>
        <authorList>
            <person name="Yamashiro T."/>
            <person name="Shiraishi A."/>
            <person name="Satake H."/>
            <person name="Nakayama K."/>
        </authorList>
    </citation>
    <scope>NUCLEOTIDE SEQUENCE</scope>
</reference>
<name>A0A699HMP8_TANCI</name>
<protein>
    <submittedName>
        <fullName evidence="1">Calcium/proton exchanger</fullName>
    </submittedName>
</protein>
<gene>
    <name evidence="1" type="ORF">Tci_426963</name>
</gene>
<dbReference type="EMBL" id="BKCJ010188060">
    <property type="protein sequence ID" value="GEY54989.1"/>
    <property type="molecule type" value="Genomic_DNA"/>
</dbReference>
<organism evidence="1">
    <name type="scientific">Tanacetum cinerariifolium</name>
    <name type="common">Dalmatian daisy</name>
    <name type="synonym">Chrysanthemum cinerariifolium</name>
    <dbReference type="NCBI Taxonomy" id="118510"/>
    <lineage>
        <taxon>Eukaryota</taxon>
        <taxon>Viridiplantae</taxon>
        <taxon>Streptophyta</taxon>
        <taxon>Embryophyta</taxon>
        <taxon>Tracheophyta</taxon>
        <taxon>Spermatophyta</taxon>
        <taxon>Magnoliopsida</taxon>
        <taxon>eudicotyledons</taxon>
        <taxon>Gunneridae</taxon>
        <taxon>Pentapetalae</taxon>
        <taxon>asterids</taxon>
        <taxon>campanulids</taxon>
        <taxon>Asterales</taxon>
        <taxon>Asteraceae</taxon>
        <taxon>Asteroideae</taxon>
        <taxon>Anthemideae</taxon>
        <taxon>Anthemidinae</taxon>
        <taxon>Tanacetum</taxon>
    </lineage>
</organism>
<accession>A0A699HMP8</accession>
<dbReference type="AlphaFoldDB" id="A0A699HMP8"/>